<dbReference type="OrthoDB" id="44867at2759"/>
<evidence type="ECO:0000256" key="3">
    <source>
        <dbReference type="ARBA" id="ARBA00022771"/>
    </source>
</evidence>
<dbReference type="SMART" id="SM00440">
    <property type="entry name" value="ZnF_C2C2"/>
    <property type="match status" value="1"/>
</dbReference>
<accession>A0A448YJL6</accession>
<keyword evidence="8" id="KW-0804">Transcription</keyword>
<dbReference type="FunFam" id="1.10.472.30:FF:000003">
    <property type="entry name" value="Transcription elongation factor S-II"/>
    <property type="match status" value="1"/>
</dbReference>
<feature type="domain" description="TFIIS-type" evidence="10">
    <location>
        <begin position="269"/>
        <end position="309"/>
    </location>
</feature>
<feature type="region of interest" description="Disordered" evidence="9">
    <location>
        <begin position="75"/>
        <end position="134"/>
    </location>
</feature>
<dbReference type="STRING" id="13370.A0A448YJL6"/>
<dbReference type="InterPro" id="IPR006289">
    <property type="entry name" value="TFSII"/>
</dbReference>
<dbReference type="CDD" id="cd13749">
    <property type="entry name" value="Zn-ribbon_TFIIS"/>
    <property type="match status" value="1"/>
</dbReference>
<evidence type="ECO:0000256" key="6">
    <source>
        <dbReference type="PROSITE-ProRule" id="PRU00472"/>
    </source>
</evidence>
<evidence type="ECO:0000256" key="4">
    <source>
        <dbReference type="ARBA" id="ARBA00022833"/>
    </source>
</evidence>
<evidence type="ECO:0000256" key="2">
    <source>
        <dbReference type="ARBA" id="ARBA00022723"/>
    </source>
</evidence>
<dbReference type="SUPFAM" id="SSF57783">
    <property type="entry name" value="Zinc beta-ribbon"/>
    <property type="match status" value="1"/>
</dbReference>
<dbReference type="SUPFAM" id="SSF46942">
    <property type="entry name" value="Elongation factor TFIIS domain 2"/>
    <property type="match status" value="1"/>
</dbReference>
<dbReference type="Gene3D" id="1.20.930.10">
    <property type="entry name" value="Conserved domain common to transcription factors TFIIS, elongin A, CRSP70"/>
    <property type="match status" value="1"/>
</dbReference>
<comment type="subcellular location">
    <subcellularLocation>
        <location evidence="1 7 8">Nucleus</location>
    </subcellularLocation>
</comment>
<dbReference type="GO" id="GO:0008270">
    <property type="term" value="F:zinc ion binding"/>
    <property type="evidence" value="ECO:0007669"/>
    <property type="project" value="UniProtKB-UniRule"/>
</dbReference>
<dbReference type="GO" id="GO:0000977">
    <property type="term" value="F:RNA polymerase II transcription regulatory region sequence-specific DNA binding"/>
    <property type="evidence" value="ECO:0007669"/>
    <property type="project" value="TreeGrafter"/>
</dbReference>
<reference evidence="13 14" key="1">
    <citation type="submission" date="2018-12" db="EMBL/GenBank/DDBJ databases">
        <authorList>
            <person name="Tiukova I."/>
            <person name="Dainat J."/>
        </authorList>
    </citation>
    <scope>NUCLEOTIDE SEQUENCE [LARGE SCALE GENOMIC DNA]</scope>
</reference>
<feature type="compositionally biased region" description="Polar residues" evidence="9">
    <location>
        <begin position="117"/>
        <end position="134"/>
    </location>
</feature>
<dbReference type="PROSITE" id="PS00466">
    <property type="entry name" value="ZF_TFIIS_1"/>
    <property type="match status" value="1"/>
</dbReference>
<name>A0A448YJL6_BRENA</name>
<dbReference type="SMART" id="SM00510">
    <property type="entry name" value="TFS2M"/>
    <property type="match status" value="1"/>
</dbReference>
<dbReference type="SUPFAM" id="SSF47676">
    <property type="entry name" value="Conserved domain common to transcription factors TFIIS, elongin A, CRSP70"/>
    <property type="match status" value="1"/>
</dbReference>
<evidence type="ECO:0000256" key="8">
    <source>
        <dbReference type="RuleBase" id="RU368078"/>
    </source>
</evidence>
<dbReference type="GO" id="GO:0031564">
    <property type="term" value="P:transcription antitermination"/>
    <property type="evidence" value="ECO:0007669"/>
    <property type="project" value="TreeGrafter"/>
</dbReference>
<dbReference type="AlphaFoldDB" id="A0A448YJL6"/>
<dbReference type="GO" id="GO:0006362">
    <property type="term" value="P:transcription elongation by RNA polymerase I"/>
    <property type="evidence" value="ECO:0007669"/>
    <property type="project" value="TreeGrafter"/>
</dbReference>
<sequence length="311" mass="35259">MDVREVKTIITNLEKTKDTKTIVQLLGILKEKVRATEHFLRLTKVGVAVNKLRSNADPEVSSLVKKIIKHWKEEVSKEKKDKHHKQDKAHVVHSSTTKQTEEEVKAAKEAEADGISVKTNGTTSQHAGFVTSKTRTPANDGIKVNFYENTTRNGSISGLYTALAIGSTVQPKDIVIVAKSIEERTFDCYDGKVSDKYRNKMRSLIMNLRNKKNPELREKVLNGELRPEKFVVMNSQELAPESLKKLVADLHQKNLFDAQGAVQKRAVTDRFVCGRCKKREVSYYQMQTRSADEPLTTFCTCENCGNRWKFC</sequence>
<evidence type="ECO:0000256" key="7">
    <source>
        <dbReference type="PROSITE-ProRule" id="PRU00649"/>
    </source>
</evidence>
<evidence type="ECO:0000256" key="9">
    <source>
        <dbReference type="SAM" id="MobiDB-lite"/>
    </source>
</evidence>
<keyword evidence="8" id="KW-0238">DNA-binding</keyword>
<dbReference type="PANTHER" id="PTHR11477:SF0">
    <property type="entry name" value="IP08861P-RELATED"/>
    <property type="match status" value="1"/>
</dbReference>
<dbReference type="InterPro" id="IPR035100">
    <property type="entry name" value="TF_IIS-typ"/>
</dbReference>
<dbReference type="GO" id="GO:0005634">
    <property type="term" value="C:nucleus"/>
    <property type="evidence" value="ECO:0007669"/>
    <property type="project" value="UniProtKB-SubCell"/>
</dbReference>
<dbReference type="InterPro" id="IPR017923">
    <property type="entry name" value="TFIIS_N"/>
</dbReference>
<proteinExistence type="inferred from homology"/>
<evidence type="ECO:0000313" key="14">
    <source>
        <dbReference type="Proteomes" id="UP000290900"/>
    </source>
</evidence>
<dbReference type="PIRSF" id="PIRSF006704">
    <property type="entry name" value="TF_IIS"/>
    <property type="match status" value="1"/>
</dbReference>
<dbReference type="GO" id="GO:0006368">
    <property type="term" value="P:transcription elongation by RNA polymerase II"/>
    <property type="evidence" value="ECO:0007669"/>
    <property type="project" value="InterPro"/>
</dbReference>
<dbReference type="NCBIfam" id="TIGR01385">
    <property type="entry name" value="TFSII"/>
    <property type="match status" value="1"/>
</dbReference>
<protein>
    <recommendedName>
        <fullName evidence="8">Transcription elongation factor</fullName>
    </recommendedName>
</protein>
<dbReference type="PROSITE" id="PS51321">
    <property type="entry name" value="TFIIS_CENTRAL"/>
    <property type="match status" value="1"/>
</dbReference>
<gene>
    <name evidence="13" type="ORF">BRENAR_LOCUS1854</name>
</gene>
<evidence type="ECO:0000256" key="1">
    <source>
        <dbReference type="ARBA" id="ARBA00004123"/>
    </source>
</evidence>
<dbReference type="Gene3D" id="2.20.25.10">
    <property type="match status" value="1"/>
</dbReference>
<feature type="domain" description="TFIIS central" evidence="12">
    <location>
        <begin position="151"/>
        <end position="266"/>
    </location>
</feature>
<dbReference type="Proteomes" id="UP000290900">
    <property type="component" value="Unassembled WGS sequence"/>
</dbReference>
<dbReference type="EMBL" id="CAACVR010000010">
    <property type="protein sequence ID" value="VEU21119.1"/>
    <property type="molecule type" value="Genomic_DNA"/>
</dbReference>
<dbReference type="InParanoid" id="A0A448YJL6"/>
<feature type="domain" description="TFIIS N-terminal" evidence="11">
    <location>
        <begin position="1"/>
        <end position="78"/>
    </location>
</feature>
<comment type="similarity">
    <text evidence="8">Belongs to the TFS-II family.</text>
</comment>
<evidence type="ECO:0000313" key="13">
    <source>
        <dbReference type="EMBL" id="VEU21119.1"/>
    </source>
</evidence>
<dbReference type="PANTHER" id="PTHR11477">
    <property type="entry name" value="TRANSCRIPTION FACTOR S-II ZINC FINGER DOMAIN-CONTAINING PROTEIN"/>
    <property type="match status" value="1"/>
</dbReference>
<organism evidence="13 14">
    <name type="scientific">Brettanomyces naardenensis</name>
    <name type="common">Yeast</name>
    <dbReference type="NCBI Taxonomy" id="13370"/>
    <lineage>
        <taxon>Eukaryota</taxon>
        <taxon>Fungi</taxon>
        <taxon>Dikarya</taxon>
        <taxon>Ascomycota</taxon>
        <taxon>Saccharomycotina</taxon>
        <taxon>Pichiomycetes</taxon>
        <taxon>Pichiales</taxon>
        <taxon>Pichiaceae</taxon>
        <taxon>Brettanomyces</taxon>
    </lineage>
</organism>
<dbReference type="InterPro" id="IPR036575">
    <property type="entry name" value="TFIIS_cen_dom_sf"/>
</dbReference>
<evidence type="ECO:0000256" key="5">
    <source>
        <dbReference type="ARBA" id="ARBA00023242"/>
    </source>
</evidence>
<evidence type="ECO:0000259" key="11">
    <source>
        <dbReference type="PROSITE" id="PS51319"/>
    </source>
</evidence>
<keyword evidence="5 7" id="KW-0539">Nucleus</keyword>
<dbReference type="PROSITE" id="PS51319">
    <property type="entry name" value="TFIIS_N"/>
    <property type="match status" value="1"/>
</dbReference>
<dbReference type="FunFam" id="2.20.25.10:FF:000001">
    <property type="entry name" value="Probable Transcription elongation factor S-II"/>
    <property type="match status" value="1"/>
</dbReference>
<dbReference type="InterPro" id="IPR001222">
    <property type="entry name" value="Znf_TFIIS"/>
</dbReference>
<dbReference type="InterPro" id="IPR035441">
    <property type="entry name" value="TFIIS/LEDGF_dom_sf"/>
</dbReference>
<dbReference type="FunCoup" id="A0A448YJL6">
    <property type="interactions" value="956"/>
</dbReference>
<dbReference type="GO" id="GO:0001139">
    <property type="term" value="F:RNA polymerase II complex recruiting activity"/>
    <property type="evidence" value="ECO:0007669"/>
    <property type="project" value="TreeGrafter"/>
</dbReference>
<dbReference type="SMART" id="SM00509">
    <property type="entry name" value="TFS2N"/>
    <property type="match status" value="1"/>
</dbReference>
<dbReference type="Pfam" id="PF07500">
    <property type="entry name" value="TFIIS_M"/>
    <property type="match status" value="1"/>
</dbReference>
<keyword evidence="3 6" id="KW-0863">Zinc-finger</keyword>
<comment type="function">
    <text evidence="8">Necessary for efficient RNA polymerase II transcription elongation past template-encoded arresting sites.</text>
</comment>
<dbReference type="Pfam" id="PF01096">
    <property type="entry name" value="Zn_ribbon_TFIIS"/>
    <property type="match status" value="1"/>
</dbReference>
<dbReference type="PROSITE" id="PS51133">
    <property type="entry name" value="ZF_TFIIS_2"/>
    <property type="match status" value="1"/>
</dbReference>
<keyword evidence="4 8" id="KW-0862">Zinc</keyword>
<keyword evidence="8" id="KW-0805">Transcription regulation</keyword>
<dbReference type="GO" id="GO:0031440">
    <property type="term" value="P:regulation of mRNA 3'-end processing"/>
    <property type="evidence" value="ECO:0007669"/>
    <property type="project" value="TreeGrafter"/>
</dbReference>
<evidence type="ECO:0000259" key="12">
    <source>
        <dbReference type="PROSITE" id="PS51321"/>
    </source>
</evidence>
<dbReference type="Pfam" id="PF08711">
    <property type="entry name" value="Med26"/>
    <property type="match status" value="1"/>
</dbReference>
<dbReference type="CDD" id="cd00183">
    <property type="entry name" value="TFIIS_I"/>
    <property type="match status" value="1"/>
</dbReference>
<keyword evidence="2 8" id="KW-0479">Metal-binding</keyword>
<dbReference type="Gene3D" id="1.10.472.30">
    <property type="entry name" value="Transcription elongation factor S-II, central domain"/>
    <property type="match status" value="1"/>
</dbReference>
<keyword evidence="14" id="KW-1185">Reference proteome</keyword>
<dbReference type="InterPro" id="IPR003618">
    <property type="entry name" value="TFIIS_cen_dom"/>
</dbReference>
<feature type="compositionally biased region" description="Basic and acidic residues" evidence="9">
    <location>
        <begin position="99"/>
        <end position="111"/>
    </location>
</feature>
<evidence type="ECO:0000259" key="10">
    <source>
        <dbReference type="PROSITE" id="PS51133"/>
    </source>
</evidence>
<dbReference type="InterPro" id="IPR003617">
    <property type="entry name" value="TFIIS/CRSP70_N_sub"/>
</dbReference>